<dbReference type="SUPFAM" id="SSF50475">
    <property type="entry name" value="FMN-binding split barrel"/>
    <property type="match status" value="1"/>
</dbReference>
<dbReference type="AlphaFoldDB" id="A0A2K8N813"/>
<protein>
    <submittedName>
        <fullName evidence="3">Flavin reductase</fullName>
    </submittedName>
</protein>
<dbReference type="Gene3D" id="2.30.110.10">
    <property type="entry name" value="Electron Transport, Fmn-binding Protein, Chain A"/>
    <property type="match status" value="1"/>
</dbReference>
<dbReference type="GO" id="GO:0042602">
    <property type="term" value="F:riboflavin reductase (NADPH) activity"/>
    <property type="evidence" value="ECO:0007669"/>
    <property type="project" value="TreeGrafter"/>
</dbReference>
<dbReference type="PANTHER" id="PTHR30466">
    <property type="entry name" value="FLAVIN REDUCTASE"/>
    <property type="match status" value="1"/>
</dbReference>
<evidence type="ECO:0000313" key="3">
    <source>
        <dbReference type="EMBL" id="ATY85433.1"/>
    </source>
</evidence>
<reference evidence="4" key="1">
    <citation type="submission" date="2017-11" db="EMBL/GenBank/DDBJ databases">
        <title>Complete Genome Sequence of Kyrpidia sp. Strain EA-1, a thermophilic, hydrogen-oxidizing Bacterium, isolated from the Azores.</title>
        <authorList>
            <person name="Reiner J.E."/>
            <person name="Lapp C.J."/>
            <person name="Bunk B."/>
            <person name="Gescher J."/>
        </authorList>
    </citation>
    <scope>NUCLEOTIDE SEQUENCE [LARGE SCALE GENOMIC DNA]</scope>
    <source>
        <strain evidence="4">EA-1</strain>
    </source>
</reference>
<dbReference type="Proteomes" id="UP000231932">
    <property type="component" value="Chromosome"/>
</dbReference>
<dbReference type="OrthoDB" id="9792858at2"/>
<dbReference type="EMBL" id="CP024955">
    <property type="protein sequence ID" value="ATY85433.1"/>
    <property type="molecule type" value="Genomic_DNA"/>
</dbReference>
<dbReference type="InterPro" id="IPR050268">
    <property type="entry name" value="NADH-dep_flavin_reductase"/>
</dbReference>
<accession>A0A2K8N813</accession>
<evidence type="ECO:0000259" key="2">
    <source>
        <dbReference type="SMART" id="SM00903"/>
    </source>
</evidence>
<dbReference type="PANTHER" id="PTHR30466:SF1">
    <property type="entry name" value="FMN REDUCTASE (NADH) RUTF"/>
    <property type="match status" value="1"/>
</dbReference>
<dbReference type="SMART" id="SM00903">
    <property type="entry name" value="Flavin_Reduct"/>
    <property type="match status" value="1"/>
</dbReference>
<dbReference type="InterPro" id="IPR002563">
    <property type="entry name" value="Flavin_Rdtase-like_dom"/>
</dbReference>
<dbReference type="InterPro" id="IPR012349">
    <property type="entry name" value="Split_barrel_FMN-bd"/>
</dbReference>
<evidence type="ECO:0000256" key="1">
    <source>
        <dbReference type="ARBA" id="ARBA00023002"/>
    </source>
</evidence>
<feature type="domain" description="Flavin reductase like" evidence="2">
    <location>
        <begin position="10"/>
        <end position="152"/>
    </location>
</feature>
<organism evidence="3 4">
    <name type="scientific">Kyrpidia spormannii</name>
    <dbReference type="NCBI Taxonomy" id="2055160"/>
    <lineage>
        <taxon>Bacteria</taxon>
        <taxon>Bacillati</taxon>
        <taxon>Bacillota</taxon>
        <taxon>Bacilli</taxon>
        <taxon>Bacillales</taxon>
        <taxon>Alicyclobacillaceae</taxon>
        <taxon>Kyrpidia</taxon>
    </lineage>
</organism>
<keyword evidence="1" id="KW-0560">Oxidoreductase</keyword>
<name>A0A2K8N813_9BACL</name>
<evidence type="ECO:0000313" key="4">
    <source>
        <dbReference type="Proteomes" id="UP000231932"/>
    </source>
</evidence>
<dbReference type="RefSeq" id="WP_100668212.1">
    <property type="nucleotide sequence ID" value="NZ_CP024955.1"/>
</dbReference>
<sequence length="157" mass="17190">MDAMTFRQVMGLFGTGVTVVTVPDGDGAHGMTANSFTSVSLDPPLILVSVDRRARTHELIREAGRFGVSILREEQEGVSRHFAGKPDPAVAAALKYEWPEDIPVLAGSLAQIACRLWAEYDGGDHTLYVGEVLYLAANEGRPLLFFQGRYRRLGEIL</sequence>
<proteinExistence type="predicted"/>
<gene>
    <name evidence="3" type="ORF">CVV65_11270</name>
</gene>
<dbReference type="Pfam" id="PF01613">
    <property type="entry name" value="Flavin_Reduct"/>
    <property type="match status" value="1"/>
</dbReference>
<dbReference type="GO" id="GO:0010181">
    <property type="term" value="F:FMN binding"/>
    <property type="evidence" value="ECO:0007669"/>
    <property type="project" value="InterPro"/>
</dbReference>
<dbReference type="KEGG" id="kyr:CVV65_11270"/>
<keyword evidence="4" id="KW-1185">Reference proteome</keyword>
<dbReference type="GO" id="GO:0006208">
    <property type="term" value="P:pyrimidine nucleobase catabolic process"/>
    <property type="evidence" value="ECO:0007669"/>
    <property type="project" value="TreeGrafter"/>
</dbReference>